<gene>
    <name evidence="1" type="ORF">OS242_15435</name>
</gene>
<organism evidence="1 2">
    <name type="scientific">Tumebacillus lacus</name>
    <dbReference type="NCBI Taxonomy" id="2995335"/>
    <lineage>
        <taxon>Bacteria</taxon>
        <taxon>Bacillati</taxon>
        <taxon>Bacillota</taxon>
        <taxon>Bacilli</taxon>
        <taxon>Bacillales</taxon>
        <taxon>Alicyclobacillaceae</taxon>
        <taxon>Tumebacillus</taxon>
    </lineage>
</organism>
<dbReference type="Proteomes" id="UP001208017">
    <property type="component" value="Unassembled WGS sequence"/>
</dbReference>
<evidence type="ECO:0000313" key="2">
    <source>
        <dbReference type="Proteomes" id="UP001208017"/>
    </source>
</evidence>
<comment type="caution">
    <text evidence="1">The sequence shown here is derived from an EMBL/GenBank/DDBJ whole genome shotgun (WGS) entry which is preliminary data.</text>
</comment>
<dbReference type="RefSeq" id="WP_267152589.1">
    <property type="nucleotide sequence ID" value="NZ_JAPMLT010000010.1"/>
</dbReference>
<dbReference type="EMBL" id="JAPMLT010000010">
    <property type="protein sequence ID" value="MCX7571341.1"/>
    <property type="molecule type" value="Genomic_DNA"/>
</dbReference>
<protein>
    <recommendedName>
        <fullName evidence="3">Lantibiotic</fullName>
    </recommendedName>
</protein>
<keyword evidence="2" id="KW-1185">Reference proteome</keyword>
<evidence type="ECO:0008006" key="3">
    <source>
        <dbReference type="Google" id="ProtNLM"/>
    </source>
</evidence>
<evidence type="ECO:0000313" key="1">
    <source>
        <dbReference type="EMBL" id="MCX7571341.1"/>
    </source>
</evidence>
<reference evidence="1 2" key="1">
    <citation type="submission" date="2022-11" db="EMBL/GenBank/DDBJ databases">
        <title>Study of microbial diversity in lake waters.</title>
        <authorList>
            <person name="Zhang J."/>
        </authorList>
    </citation>
    <scope>NUCLEOTIDE SEQUENCE [LARGE SCALE GENOMIC DNA]</scope>
    <source>
        <strain evidence="1 2">DT12</strain>
    </source>
</reference>
<accession>A0ABT3X6Q5</accession>
<sequence>MLNQLMKMLGVSESDIKPEYTYYACEIHAACDLNLTEFECTEGGGCRRTGLCC</sequence>
<name>A0ABT3X6Q5_9BACL</name>
<proteinExistence type="predicted"/>